<dbReference type="RefSeq" id="XP_026686340.1">
    <property type="nucleotide sequence ID" value="XM_026830539.1"/>
</dbReference>
<feature type="compositionally biased region" description="Polar residues" evidence="1">
    <location>
        <begin position="646"/>
        <end position="655"/>
    </location>
</feature>
<feature type="region of interest" description="Disordered" evidence="1">
    <location>
        <begin position="318"/>
        <end position="364"/>
    </location>
</feature>
<feature type="compositionally biased region" description="Basic and acidic residues" evidence="1">
    <location>
        <begin position="349"/>
        <end position="360"/>
    </location>
</feature>
<feature type="compositionally biased region" description="Low complexity" evidence="1">
    <location>
        <begin position="630"/>
        <end position="645"/>
    </location>
</feature>
<feature type="compositionally biased region" description="Basic and acidic residues" evidence="1">
    <location>
        <begin position="602"/>
        <end position="620"/>
    </location>
</feature>
<gene>
    <name evidence="3" type="primary">LOC113471410</name>
</gene>
<feature type="compositionally biased region" description="Low complexity" evidence="1">
    <location>
        <begin position="222"/>
        <end position="237"/>
    </location>
</feature>
<feature type="compositionally biased region" description="Polar residues" evidence="1">
    <location>
        <begin position="97"/>
        <end position="129"/>
    </location>
</feature>
<dbReference type="AlphaFoldDB" id="A0A3Q0JHZ2"/>
<feature type="region of interest" description="Disordered" evidence="1">
    <location>
        <begin position="1"/>
        <end position="21"/>
    </location>
</feature>
<evidence type="ECO:0000256" key="1">
    <source>
        <dbReference type="SAM" id="MobiDB-lite"/>
    </source>
</evidence>
<dbReference type="Proteomes" id="UP000079169">
    <property type="component" value="Unplaced"/>
</dbReference>
<reference evidence="3" key="1">
    <citation type="submission" date="2025-08" db="UniProtKB">
        <authorList>
            <consortium name="RefSeq"/>
        </authorList>
    </citation>
    <scope>IDENTIFICATION</scope>
</reference>
<dbReference type="KEGG" id="dci:113471410"/>
<dbReference type="PaxDb" id="121845-A0A3Q0JHZ2"/>
<evidence type="ECO:0000313" key="3">
    <source>
        <dbReference type="RefSeq" id="XP_026686340.1"/>
    </source>
</evidence>
<feature type="compositionally biased region" description="Polar residues" evidence="1">
    <location>
        <begin position="190"/>
        <end position="215"/>
    </location>
</feature>
<proteinExistence type="predicted"/>
<accession>A0A3Q0JHZ2</accession>
<feature type="compositionally biased region" description="Polar residues" evidence="1">
    <location>
        <begin position="578"/>
        <end position="601"/>
    </location>
</feature>
<feature type="compositionally biased region" description="Polar residues" evidence="1">
    <location>
        <begin position="690"/>
        <end position="709"/>
    </location>
</feature>
<feature type="compositionally biased region" description="Polar residues" evidence="1">
    <location>
        <begin position="333"/>
        <end position="344"/>
    </location>
</feature>
<evidence type="ECO:0000313" key="2">
    <source>
        <dbReference type="Proteomes" id="UP000079169"/>
    </source>
</evidence>
<feature type="region of interest" description="Disordered" evidence="1">
    <location>
        <begin position="790"/>
        <end position="809"/>
    </location>
</feature>
<feature type="compositionally biased region" description="Low complexity" evidence="1">
    <location>
        <begin position="147"/>
        <end position="189"/>
    </location>
</feature>
<feature type="compositionally biased region" description="Low complexity" evidence="1">
    <location>
        <begin position="525"/>
        <end position="537"/>
    </location>
</feature>
<sequence>MDSGGSMNISTSQALNENISTSRELHENISISQAMGIETSSSLHSSNLSGARLSEPTSISRAMGIETPILHSSNTDPSGDRINKSSLISQSRDQSSAYSHQLTPTTSQLTDASNQSLPTGLNPRDSSLPSPSPERDVPNSPPPCIEPPSVSCSQSRISTLSSQPLNSSSSVNNPSSLSSQNSTNNQSSLHSPHSQNNPKSSQSSLNNPSFVNSPKSLHRPNSPISSSSQNSSDSKVSLGPLCSDSTANPQVENDLSRVPQVKSVTSKVQLATKSQVENTKDVQPVSPPVVQLANLSVVQLVNSSVVQLANPSEVESANASVVEPASPCHAETESSNQHALSSSESSDENFDRHTGREKTSVPRRISVEAVIEQIPRDVERGDVPGTDRLKGLVGSSHPGIDLCKGLSESSVDKDKQEGQDQLKESCVDKDQHKSSKEIDGQTDEIGKTSEKVPKLDESKEVYDPMSQSNELDQKTETRTSTCAVSNPGQNLDPKPDAKVSASDNTSDGSPKKESKTNEAKKSKSKNSNSKASEPASKGNSGKNNSKLPLVKNKETSPSESNRSKVAGGESKSKPSKQGEVSQKQASKDQTQASLGDSTGKNAETKKNLNETGVKSEETKRNSKTSTSIRTSSDVSTGSKSSGSTSEENLNKTATVSDRKGTIKTPPANTNEPVAKDKPSSKKTTEPSADKLTSPSGKKATESSAKSVTTGPVKKSVPKTNTSPKEEGASKPLALSARKSLPLTTSNEFASCKSVALSARKSLPLTSSSDAGAKPTQGDLGKPITLIKTNGLGEDCRMKPTSSIPVVSQHRKMSVYKPPIPGMSD</sequence>
<dbReference type="GeneID" id="113471410"/>
<keyword evidence="2" id="KW-1185">Reference proteome</keyword>
<feature type="compositionally biased region" description="Basic and acidic residues" evidence="1">
    <location>
        <begin position="673"/>
        <end position="688"/>
    </location>
</feature>
<feature type="compositionally biased region" description="Basic and acidic residues" evidence="1">
    <location>
        <begin position="410"/>
        <end position="462"/>
    </location>
</feature>
<feature type="region of interest" description="Disordered" evidence="1">
    <location>
        <begin position="66"/>
        <end position="259"/>
    </location>
</feature>
<feature type="compositionally biased region" description="Polar residues" evidence="1">
    <location>
        <begin position="243"/>
        <end position="253"/>
    </location>
</feature>
<feature type="region of interest" description="Disordered" evidence="1">
    <location>
        <begin position="376"/>
        <end position="747"/>
    </location>
</feature>
<feature type="region of interest" description="Disordered" evidence="1">
    <location>
        <begin position="761"/>
        <end position="784"/>
    </location>
</feature>
<feature type="compositionally biased region" description="Low complexity" evidence="1">
    <location>
        <begin position="85"/>
        <end position="96"/>
    </location>
</feature>
<feature type="compositionally biased region" description="Basic and acidic residues" evidence="1">
    <location>
        <begin position="509"/>
        <end position="521"/>
    </location>
</feature>
<feature type="compositionally biased region" description="Polar residues" evidence="1">
    <location>
        <begin position="478"/>
        <end position="489"/>
    </location>
</feature>
<name>A0A3Q0JHZ2_DIACI</name>
<feature type="compositionally biased region" description="Basic and acidic residues" evidence="1">
    <location>
        <begin position="376"/>
        <end position="390"/>
    </location>
</feature>
<protein>
    <submittedName>
        <fullName evidence="3">Dentin sialophosphoprotein-like isoform X1</fullName>
    </submittedName>
</protein>
<organism evidence="2 3">
    <name type="scientific">Diaphorina citri</name>
    <name type="common">Asian citrus psyllid</name>
    <dbReference type="NCBI Taxonomy" id="121845"/>
    <lineage>
        <taxon>Eukaryota</taxon>
        <taxon>Metazoa</taxon>
        <taxon>Ecdysozoa</taxon>
        <taxon>Arthropoda</taxon>
        <taxon>Hexapoda</taxon>
        <taxon>Insecta</taxon>
        <taxon>Pterygota</taxon>
        <taxon>Neoptera</taxon>
        <taxon>Paraneoptera</taxon>
        <taxon>Hemiptera</taxon>
        <taxon>Sternorrhyncha</taxon>
        <taxon>Psylloidea</taxon>
        <taxon>Psyllidae</taxon>
        <taxon>Diaphorininae</taxon>
        <taxon>Diaphorina</taxon>
    </lineage>
</organism>